<keyword evidence="3" id="KW-1185">Reference proteome</keyword>
<keyword evidence="1" id="KW-1133">Transmembrane helix</keyword>
<feature type="transmembrane region" description="Helical" evidence="1">
    <location>
        <begin position="215"/>
        <end position="235"/>
    </location>
</feature>
<dbReference type="Gene3D" id="3.40.50.300">
    <property type="entry name" value="P-loop containing nucleotide triphosphate hydrolases"/>
    <property type="match status" value="1"/>
</dbReference>
<sequence length="261" mass="28981">MPLTTVVGTSGSGKTTFLNDLNKQSKCVYIRQYHQIRPYLTVSRIPNFDATKLPYWSIYEGEGTANKIPAGGTMAGEFTPGLSGGQRKLLLFELIVQRATQCGQKLLIVLDEPFSGVTDDFVPWIVERLDFLRSNGHNIVLVTNDHVHTLMELADNTITVSAVNRNVVSINQDHTSQREMVLHALSSTGVDYMYPKATQSDLGFFFNVEILSSKAVLGVACFTIFFFALFLASFWDSQTSSYVLILIAGDIIAFFSVNPYL</sequence>
<reference evidence="2" key="1">
    <citation type="submission" date="2020-06" db="EMBL/GenBank/DDBJ databases">
        <authorList>
            <consortium name="Plant Systems Biology data submission"/>
        </authorList>
    </citation>
    <scope>NUCLEOTIDE SEQUENCE</scope>
    <source>
        <strain evidence="2">D6</strain>
    </source>
</reference>
<dbReference type="EMBL" id="CAICTM010002647">
    <property type="protein sequence ID" value="CAB9529857.1"/>
    <property type="molecule type" value="Genomic_DNA"/>
</dbReference>
<feature type="transmembrane region" description="Helical" evidence="1">
    <location>
        <begin position="241"/>
        <end position="260"/>
    </location>
</feature>
<feature type="non-terminal residue" evidence="2">
    <location>
        <position position="1"/>
    </location>
</feature>
<evidence type="ECO:0000313" key="2">
    <source>
        <dbReference type="EMBL" id="CAB9529857.1"/>
    </source>
</evidence>
<dbReference type="OrthoDB" id="38405at2759"/>
<proteinExistence type="predicted"/>
<dbReference type="InterPro" id="IPR027417">
    <property type="entry name" value="P-loop_NTPase"/>
</dbReference>
<organism evidence="2 3">
    <name type="scientific">Seminavis robusta</name>
    <dbReference type="NCBI Taxonomy" id="568900"/>
    <lineage>
        <taxon>Eukaryota</taxon>
        <taxon>Sar</taxon>
        <taxon>Stramenopiles</taxon>
        <taxon>Ochrophyta</taxon>
        <taxon>Bacillariophyta</taxon>
        <taxon>Bacillariophyceae</taxon>
        <taxon>Bacillariophycidae</taxon>
        <taxon>Naviculales</taxon>
        <taxon>Naviculaceae</taxon>
        <taxon>Seminavis</taxon>
    </lineage>
</organism>
<name>A0A9N8HY05_9STRA</name>
<accession>A0A9N8HY05</accession>
<comment type="caution">
    <text evidence="2">The sequence shown here is derived from an EMBL/GenBank/DDBJ whole genome shotgun (WGS) entry which is preliminary data.</text>
</comment>
<dbReference type="Proteomes" id="UP001153069">
    <property type="component" value="Unassembled WGS sequence"/>
</dbReference>
<evidence type="ECO:0000313" key="3">
    <source>
        <dbReference type="Proteomes" id="UP001153069"/>
    </source>
</evidence>
<dbReference type="SUPFAM" id="SSF52540">
    <property type="entry name" value="P-loop containing nucleoside triphosphate hydrolases"/>
    <property type="match status" value="1"/>
</dbReference>
<protein>
    <submittedName>
        <fullName evidence="2">Uncharacterized protein</fullName>
    </submittedName>
</protein>
<evidence type="ECO:0000256" key="1">
    <source>
        <dbReference type="SAM" id="Phobius"/>
    </source>
</evidence>
<keyword evidence="1" id="KW-0472">Membrane</keyword>
<dbReference type="AlphaFoldDB" id="A0A9N8HY05"/>
<gene>
    <name evidence="2" type="ORF">SEMRO_2649_G333660.1</name>
</gene>
<keyword evidence="1" id="KW-0812">Transmembrane</keyword>